<sequence length="335" mass="37198">MNTRITSLLLPLLLVSVASAHPGHESNPADEMAAAANAFIQWLTPEQKGKAVLEFKADERENWHYVPFDRQGIKLSELSPVQDHYAYALLNTGLSQKGFMTATTIMSLEQILREKENRPDVRDPEKYYVTIFGKPGKQGAWGWRFEGHHLSLNYTIVDGKVAVTPAFFGTNPAEVREGPRSGIRPLGAMEDIARKLGQSLGNAAVFSDKPPKEILSGQDRTASPPEEQGVKGSDMNSQQRELLLGVLSEFASNGRQEISGEAMQKIRDAADNLRFAWAGSTKRGEAHYFRIVMPQAFLVEYANTQNDANHAHATWRLFNGDFGRDLLGEHISQAH</sequence>
<feature type="signal peptide" evidence="2">
    <location>
        <begin position="1"/>
        <end position="20"/>
    </location>
</feature>
<dbReference type="Proteomes" id="UP000318081">
    <property type="component" value="Chromosome"/>
</dbReference>
<proteinExistence type="predicted"/>
<dbReference type="RefSeq" id="WP_145216713.1">
    <property type="nucleotide sequence ID" value="NZ_CP036432.1"/>
</dbReference>
<feature type="region of interest" description="Disordered" evidence="1">
    <location>
        <begin position="203"/>
        <end position="236"/>
    </location>
</feature>
<dbReference type="PANTHER" id="PTHR37489:SF1">
    <property type="entry name" value="DUF3500 DOMAIN-CONTAINING PROTEIN"/>
    <property type="match status" value="1"/>
</dbReference>
<protein>
    <recommendedName>
        <fullName evidence="5">DUF3500 domain-containing protein</fullName>
    </recommendedName>
</protein>
<name>A0ABX5XVV8_9BACT</name>
<feature type="chain" id="PRO_5045383352" description="DUF3500 domain-containing protein" evidence="2">
    <location>
        <begin position="21"/>
        <end position="335"/>
    </location>
</feature>
<dbReference type="InterPro" id="IPR021889">
    <property type="entry name" value="DUF3500"/>
</dbReference>
<keyword evidence="2" id="KW-0732">Signal</keyword>
<evidence type="ECO:0000313" key="4">
    <source>
        <dbReference type="Proteomes" id="UP000318081"/>
    </source>
</evidence>
<evidence type="ECO:0008006" key="5">
    <source>
        <dbReference type="Google" id="ProtNLM"/>
    </source>
</evidence>
<evidence type="ECO:0000256" key="1">
    <source>
        <dbReference type="SAM" id="MobiDB-lite"/>
    </source>
</evidence>
<organism evidence="3 4">
    <name type="scientific">Stieleria magnilauensis</name>
    <dbReference type="NCBI Taxonomy" id="2527963"/>
    <lineage>
        <taxon>Bacteria</taxon>
        <taxon>Pseudomonadati</taxon>
        <taxon>Planctomycetota</taxon>
        <taxon>Planctomycetia</taxon>
        <taxon>Pirellulales</taxon>
        <taxon>Pirellulaceae</taxon>
        <taxon>Stieleria</taxon>
    </lineage>
</organism>
<evidence type="ECO:0000256" key="2">
    <source>
        <dbReference type="SAM" id="SignalP"/>
    </source>
</evidence>
<dbReference type="PANTHER" id="PTHR37489">
    <property type="entry name" value="DUF3500 DOMAIN-CONTAINING PROTEIN"/>
    <property type="match status" value="1"/>
</dbReference>
<reference evidence="3 4" key="1">
    <citation type="submission" date="2019-02" db="EMBL/GenBank/DDBJ databases">
        <title>Deep-cultivation of Planctomycetes and their phenomic and genomic characterization uncovers novel biology.</title>
        <authorList>
            <person name="Wiegand S."/>
            <person name="Jogler M."/>
            <person name="Boedeker C."/>
            <person name="Pinto D."/>
            <person name="Vollmers J."/>
            <person name="Rivas-Marin E."/>
            <person name="Kohn T."/>
            <person name="Peeters S.H."/>
            <person name="Heuer A."/>
            <person name="Rast P."/>
            <person name="Oberbeckmann S."/>
            <person name="Bunk B."/>
            <person name="Jeske O."/>
            <person name="Meyerdierks A."/>
            <person name="Storesund J.E."/>
            <person name="Kallscheuer N."/>
            <person name="Luecker S."/>
            <person name="Lage O.M."/>
            <person name="Pohl T."/>
            <person name="Merkel B.J."/>
            <person name="Hornburger P."/>
            <person name="Mueller R.-W."/>
            <person name="Bruemmer F."/>
            <person name="Labrenz M."/>
            <person name="Spormann A.M."/>
            <person name="Op den Camp H."/>
            <person name="Overmann J."/>
            <person name="Amann R."/>
            <person name="Jetten M.S.M."/>
            <person name="Mascher T."/>
            <person name="Medema M.H."/>
            <person name="Devos D.P."/>
            <person name="Kaster A.-K."/>
            <person name="Ovreas L."/>
            <person name="Rohde M."/>
            <person name="Galperin M.Y."/>
            <person name="Jogler C."/>
        </authorList>
    </citation>
    <scope>NUCLEOTIDE SEQUENCE [LARGE SCALE GENOMIC DNA]</scope>
    <source>
        <strain evidence="3 4">TBK1r</strain>
    </source>
</reference>
<gene>
    <name evidence="3" type="ORF">TBK1r_51070</name>
</gene>
<dbReference type="EMBL" id="CP036432">
    <property type="protein sequence ID" value="QDV86089.1"/>
    <property type="molecule type" value="Genomic_DNA"/>
</dbReference>
<dbReference type="Pfam" id="PF12006">
    <property type="entry name" value="DUF3500"/>
    <property type="match status" value="1"/>
</dbReference>
<keyword evidence="4" id="KW-1185">Reference proteome</keyword>
<accession>A0ABX5XVV8</accession>
<evidence type="ECO:0000313" key="3">
    <source>
        <dbReference type="EMBL" id="QDV86089.1"/>
    </source>
</evidence>